<proteinExistence type="predicted"/>
<dbReference type="AlphaFoldDB" id="A0A9D7XQP9"/>
<comment type="caution">
    <text evidence="1">The sequence shown here is derived from an EMBL/GenBank/DDBJ whole genome shotgun (WGS) entry which is preliminary data.</text>
</comment>
<dbReference type="InterPro" id="IPR011256">
    <property type="entry name" value="Reg_factor_effector_dom_sf"/>
</dbReference>
<dbReference type="EMBL" id="JADKGY010000014">
    <property type="protein sequence ID" value="MBK9983246.1"/>
    <property type="molecule type" value="Genomic_DNA"/>
</dbReference>
<dbReference type="Proteomes" id="UP000808337">
    <property type="component" value="Unassembled WGS sequence"/>
</dbReference>
<gene>
    <name evidence="1" type="ORF">IPP15_12705</name>
</gene>
<protein>
    <submittedName>
        <fullName evidence="1">Uncharacterized protein</fullName>
    </submittedName>
</protein>
<dbReference type="Gene3D" id="3.20.80.10">
    <property type="entry name" value="Regulatory factor, effector binding domain"/>
    <property type="match status" value="1"/>
</dbReference>
<evidence type="ECO:0000313" key="2">
    <source>
        <dbReference type="Proteomes" id="UP000808337"/>
    </source>
</evidence>
<sequence>MGGIADFFSKNTPLLMDALEKGKVEMAGPPAGIYYTWDEKKMESDMAVAVPIKRRYESSFRNADYYGAGEIKL</sequence>
<accession>A0A9D7XQP9</accession>
<name>A0A9D7XQP9_9BACT</name>
<organism evidence="1 2">
    <name type="scientific">Candidatus Opimibacter skivensis</name>
    <dbReference type="NCBI Taxonomy" id="2982028"/>
    <lineage>
        <taxon>Bacteria</taxon>
        <taxon>Pseudomonadati</taxon>
        <taxon>Bacteroidota</taxon>
        <taxon>Saprospiria</taxon>
        <taxon>Saprospirales</taxon>
        <taxon>Saprospiraceae</taxon>
        <taxon>Candidatus Opimibacter</taxon>
    </lineage>
</organism>
<evidence type="ECO:0000313" key="1">
    <source>
        <dbReference type="EMBL" id="MBK9983246.1"/>
    </source>
</evidence>
<reference evidence="1 2" key="1">
    <citation type="submission" date="2020-10" db="EMBL/GenBank/DDBJ databases">
        <title>Connecting structure to function with the recovery of over 1000 high-quality activated sludge metagenome-assembled genomes encoding full-length rRNA genes using long-read sequencing.</title>
        <authorList>
            <person name="Singleton C.M."/>
            <person name="Petriglieri F."/>
            <person name="Kristensen J.M."/>
            <person name="Kirkegaard R.H."/>
            <person name="Michaelsen T.Y."/>
            <person name="Andersen M.H."/>
            <person name="Karst S.M."/>
            <person name="Dueholm M.S."/>
            <person name="Nielsen P.H."/>
            <person name="Albertsen M."/>
        </authorList>
    </citation>
    <scope>NUCLEOTIDE SEQUENCE [LARGE SCALE GENOMIC DNA]</scope>
    <source>
        <strain evidence="1">Ribe_18-Q3-R11-54_MAXAC.273</strain>
    </source>
</reference>